<dbReference type="OrthoDB" id="437313at2759"/>
<feature type="region of interest" description="Disordered" evidence="3">
    <location>
        <begin position="1"/>
        <end position="27"/>
    </location>
</feature>
<dbReference type="Pfam" id="PF07707">
    <property type="entry name" value="BACK"/>
    <property type="match status" value="1"/>
</dbReference>
<evidence type="ECO:0000256" key="3">
    <source>
        <dbReference type="SAM" id="MobiDB-lite"/>
    </source>
</evidence>
<dbReference type="Gene3D" id="1.25.40.10">
    <property type="entry name" value="Tetratricopeptide repeat domain"/>
    <property type="match status" value="3"/>
</dbReference>
<dbReference type="SUPFAM" id="SSF54695">
    <property type="entry name" value="POZ domain"/>
    <property type="match status" value="1"/>
</dbReference>
<dbReference type="Pfam" id="PF13812">
    <property type="entry name" value="PPR_3"/>
    <property type="match status" value="1"/>
</dbReference>
<evidence type="ECO:0000256" key="2">
    <source>
        <dbReference type="PROSITE-ProRule" id="PRU00708"/>
    </source>
</evidence>
<reference evidence="5 6" key="1">
    <citation type="submission" date="2016-02" db="EMBL/GenBank/DDBJ databases">
        <title>Genome analysis of coral dinoflagellate symbionts highlights evolutionary adaptations to a symbiotic lifestyle.</title>
        <authorList>
            <person name="Aranda M."/>
            <person name="Li Y."/>
            <person name="Liew Y.J."/>
            <person name="Baumgarten S."/>
            <person name="Simakov O."/>
            <person name="Wilson M."/>
            <person name="Piel J."/>
            <person name="Ashoor H."/>
            <person name="Bougouffa S."/>
            <person name="Bajic V.B."/>
            <person name="Ryu T."/>
            <person name="Ravasi T."/>
            <person name="Bayer T."/>
            <person name="Micklem G."/>
            <person name="Kim H."/>
            <person name="Bhak J."/>
            <person name="Lajeunesse T.C."/>
            <person name="Voolstra C.R."/>
        </authorList>
    </citation>
    <scope>NUCLEOTIDE SEQUENCE [LARGE SCALE GENOMIC DNA]</scope>
    <source>
        <strain evidence="5 6">CCMP2467</strain>
    </source>
</reference>
<accession>A0A1Q9D0J7</accession>
<protein>
    <submittedName>
        <fullName evidence="5">Pentatricopeptide repeat-containing protein, mitochondrial</fullName>
    </submittedName>
</protein>
<dbReference type="Gene3D" id="1.25.40.420">
    <property type="match status" value="1"/>
</dbReference>
<feature type="region of interest" description="Disordered" evidence="3">
    <location>
        <begin position="1896"/>
        <end position="1919"/>
    </location>
</feature>
<name>A0A1Q9D0J7_SYMMI</name>
<dbReference type="EMBL" id="LSRX01000800">
    <property type="protein sequence ID" value="OLP88698.1"/>
    <property type="molecule type" value="Genomic_DNA"/>
</dbReference>
<dbReference type="InterPro" id="IPR011705">
    <property type="entry name" value="BACK"/>
</dbReference>
<keyword evidence="1" id="KW-0677">Repeat</keyword>
<feature type="repeat" description="PPR" evidence="2">
    <location>
        <begin position="732"/>
        <end position="766"/>
    </location>
</feature>
<feature type="compositionally biased region" description="Acidic residues" evidence="3">
    <location>
        <begin position="1"/>
        <end position="23"/>
    </location>
</feature>
<evidence type="ECO:0000259" key="4">
    <source>
        <dbReference type="PROSITE" id="PS50097"/>
    </source>
</evidence>
<organism evidence="5 6">
    <name type="scientific">Symbiodinium microadriaticum</name>
    <name type="common">Dinoflagellate</name>
    <name type="synonym">Zooxanthella microadriatica</name>
    <dbReference type="NCBI Taxonomy" id="2951"/>
    <lineage>
        <taxon>Eukaryota</taxon>
        <taxon>Sar</taxon>
        <taxon>Alveolata</taxon>
        <taxon>Dinophyceae</taxon>
        <taxon>Suessiales</taxon>
        <taxon>Symbiodiniaceae</taxon>
        <taxon>Symbiodinium</taxon>
    </lineage>
</organism>
<dbReference type="PROSITE" id="PS50097">
    <property type="entry name" value="BTB"/>
    <property type="match status" value="1"/>
</dbReference>
<dbReference type="InterPro" id="IPR011990">
    <property type="entry name" value="TPR-like_helical_dom_sf"/>
</dbReference>
<dbReference type="Proteomes" id="UP000186817">
    <property type="component" value="Unassembled WGS sequence"/>
</dbReference>
<proteinExistence type="predicted"/>
<gene>
    <name evidence="5" type="ORF">AK812_SmicGene29927</name>
</gene>
<comment type="caution">
    <text evidence="5">The sequence shown here is derived from an EMBL/GenBank/DDBJ whole genome shotgun (WGS) entry which is preliminary data.</text>
</comment>
<dbReference type="InterPro" id="IPR002885">
    <property type="entry name" value="PPR_rpt"/>
</dbReference>
<sequence length="2373" mass="261725">MSDAGEEKDEEDVEETEPEEEGLDDRPALKSTIAALARQLAVLHASSNVVLKTPGSTKVYKCRREVVATWSPPFESLMTETAEETEVEIDAPPELLEDALRFMLQGRLPSLQSDQSGNLSDRHSLLSFADRWQLEDLKSTYGEMMMARERLSAQNAASYLQLGLKHSVANISLAAADILGESIDVKSGAVAHVIALDAACMQAILASDALHVEDEAESLQLIQRWAAVDKQQRLHDVPGLLAQVRLSLCSFQSLIDLVSNLSKDPWQEVDAKRLSSKVRKVVDEKLAAVTSDRMRHFTKLPDPDEEQKLAATLQASKNLYAVCRNTFCSTLRRRSVSGSGSSAMIGQATPQSHHAWPAWPEARGRLVQRRAALQELMDVFESDSDASQAIMTAASERGQWREVLLLHRRLLQSVEEAAPEQVGEVFANAASGLMRARQWQRALGLITEFRAQCRDSLTFWSVAHTAERSSSDRSDRVPMFQLLLSMFSNFGTWDQVLWLLQEARRCPEAVTTTDIASVMTALTNQKRWRMSLRVFAESRDSVGADARIYKSAYQAWSSGHHWQQVISLLAEEQAMRGEDQGVDGAMRALCQATVSLLKMRSSSSKASSTSAALAASRMLADMRLRKLSPPMRLYSQAVAANARAGDPDQALQLIRQMREEALPQTPQMHLSCMRAFQAACHWEQALVLLKEEVSRDDAASFEEGIFACSGGGKWQLATEVLNEMQARQLPVKGVTYATLISACVRAKQWRYALWFLHEMERTGADKSEKNKVILYGGVITTFNWQRALWLLREMPAREVLPNVVAYGAVASVCNRARKYLYSLQLHEEMQEKELHPDIPSFKLAVGACRGRLQELLKAQPQKGSRRAPGNDIQVELRGCSQFHAEIRVLPPKDEDSPPRLVVRDLSMNGTGLKHGDKPASADVSPVGLAAVGQEQPGRPGQGLCTKGRPVAQHHQCMAMATAASVTQLLPTWDEDPSLKVKFRQALWDSGGPRARRLHGLLQCHEKLRVHIWSLNLEDFYIIMITCKDTELLRNLGEDHCFPRGYPVIWRPGQRLHLCGFYPKFKNDAEYRSLSTDGVSHLSLTIKWSGFLFALLAFSHKDEYYWVVTSKNSANCSQSYLEDFTQLAADVIAAELGEALPLVIRRLADSQTYLCGECLSMSDQGHGYAYRKEAVMITCAGKYDNQYSPEKEDASLLLHLPPAEIRAVARECGLRCVQVLEVPSGKVRRVVDELEGMRDFLTAKTTMRLLARYGLPVEQFREHADLIDSDTLEGLVMHYHYSDRPSVRVKWKLPRYTFVTTLLRPVRKNNVASARLVDMSASMAKQWCQTSEGCDYYTCFGVLAGELVKDLPSGTLIAPWISAADEVFAMEHSEVLRRGRQFIDQTREKVSAALTRSRHILHVQKHDSIGCALVTFTSPEACHRLLHAGNRLDIGAVVADVKRHTDKTTGQPSADTVFIAWGRQQELNAPVSGEALLAALETCVSGAPAVPAVLASPAARPVAPKRGSWQLRLVLRGIMGSGKSTLARGLAAELGAVCISQDDYAHHGKDARHSSFLDEVRQSASSVVILDRVNSLRRHRVEILEVLDDDGAAVLLSLFHPADPPGDAGAAALQLCEARVQQRGHHQTLSGSRTDLSSILRCTANLMEPITDAEVADFFAHVRVDMTMSPQDALSFVLEQLKCLGLVEQNEAGRWNARAVGVVAPPRVDDNQRRGYTDAVTEIFQFAPPGFFECEAPRKLRLRVSFELGAGLHLRPSWHGMIVDEIEDSPGQPGLRLGDCIRQIQAPGPKVTWQKLHDLGHEDCELLFAQSFQDGAQVLLEPHCETSGNLPKGLEGLLDVSMLRADLASFGMDFDVELHLCWPTHVVLAGPRPAVAAARLPASQLLSQHIQSTSSCGKAVRGPATAMDEKPASCLGDPELPQKRTRRLHHSELNLRPQPAGSANFLLIQSWAIPDPEAPLHFCADDSRVDYHWCAPDGDVCKRWEQNDGLATEPQHSDAGWRVWCFCGERMQLISSEEPCRLELSCTCPICGKFAQTGLRFLAMGDNIWHCATCGATEQTKRGSREPLGIPGSPELRMLREQGHVLLECVRLSLGKDAAYKAVGQHFHFGQSGVADAVRAIHALRQIVPKQSDASLRVSAQKRRLLRLQDDDSSCRALATELKGDMSQDLKDTLLFGFANAGHANLLRLLLEARCSANVQRTKATPLGRDYNCPIGGTYVVQTKKEKDVQLFHGAQILVPMQLKQNQAPTDRAWLKVDFDDPDLGVARQSDDATIGKMQDGAASIECCFLQGLGPSGLVVAMATRVASAAAFALLLGASLAGVAEAKAKTEDGKFCMAKSCDADGHCEERSCAMLDAAADSKPAAKGMIMSCQG</sequence>
<evidence type="ECO:0000256" key="1">
    <source>
        <dbReference type="ARBA" id="ARBA00022737"/>
    </source>
</evidence>
<dbReference type="InterPro" id="IPR000210">
    <property type="entry name" value="BTB/POZ_dom"/>
</dbReference>
<dbReference type="PROSITE" id="PS51375">
    <property type="entry name" value="PPR"/>
    <property type="match status" value="2"/>
</dbReference>
<dbReference type="SUPFAM" id="SSF52540">
    <property type="entry name" value="P-loop containing nucleoside triphosphate hydrolases"/>
    <property type="match status" value="1"/>
</dbReference>
<dbReference type="InterPro" id="IPR027417">
    <property type="entry name" value="P-loop_NTPase"/>
</dbReference>
<feature type="repeat" description="PPR" evidence="2">
    <location>
        <begin position="802"/>
        <end position="836"/>
    </location>
</feature>
<dbReference type="Pfam" id="PF01535">
    <property type="entry name" value="PPR"/>
    <property type="match status" value="2"/>
</dbReference>
<dbReference type="SMART" id="SM00875">
    <property type="entry name" value="BACK"/>
    <property type="match status" value="1"/>
</dbReference>
<evidence type="ECO:0000313" key="6">
    <source>
        <dbReference type="Proteomes" id="UP000186817"/>
    </source>
</evidence>
<dbReference type="InterPro" id="IPR011333">
    <property type="entry name" value="SKP1/BTB/POZ_sf"/>
</dbReference>
<evidence type="ECO:0000313" key="5">
    <source>
        <dbReference type="EMBL" id="OLP88698.1"/>
    </source>
</evidence>
<dbReference type="PANTHER" id="PTHR47936:SF1">
    <property type="entry name" value="PENTATRICOPEPTIDE REPEAT-CONTAINING PROTEIN GUN1, CHLOROPLASTIC"/>
    <property type="match status" value="1"/>
</dbReference>
<dbReference type="PANTHER" id="PTHR47936">
    <property type="entry name" value="PPR_LONG DOMAIN-CONTAINING PROTEIN"/>
    <property type="match status" value="1"/>
</dbReference>
<keyword evidence="6" id="KW-1185">Reference proteome</keyword>
<feature type="domain" description="BTB" evidence="4">
    <location>
        <begin position="47"/>
        <end position="112"/>
    </location>
</feature>
<dbReference type="Gene3D" id="3.30.710.10">
    <property type="entry name" value="Potassium Channel Kv1.1, Chain A"/>
    <property type="match status" value="1"/>
</dbReference>
<dbReference type="CDD" id="cd00060">
    <property type="entry name" value="FHA"/>
    <property type="match status" value="1"/>
</dbReference>
<dbReference type="Gene3D" id="3.40.50.300">
    <property type="entry name" value="P-loop containing nucleotide triphosphate hydrolases"/>
    <property type="match status" value="1"/>
</dbReference>